<protein>
    <submittedName>
        <fullName evidence="2">Uncharacterized protein</fullName>
    </submittedName>
</protein>
<comment type="caution">
    <text evidence="2">The sequence shown here is derived from an EMBL/GenBank/DDBJ whole genome shotgun (WGS) entry which is preliminary data.</text>
</comment>
<evidence type="ECO:0000313" key="3">
    <source>
        <dbReference type="Proteomes" id="UP000215914"/>
    </source>
</evidence>
<proteinExistence type="predicted"/>
<evidence type="ECO:0000313" key="2">
    <source>
        <dbReference type="EMBL" id="KAF5808763.1"/>
    </source>
</evidence>
<keyword evidence="1" id="KW-0812">Transmembrane</keyword>
<keyword evidence="1" id="KW-1133">Transmembrane helix</keyword>
<gene>
    <name evidence="2" type="ORF">HanXRQr2_Chr04g0149251</name>
</gene>
<reference evidence="2" key="1">
    <citation type="journal article" date="2017" name="Nature">
        <title>The sunflower genome provides insights into oil metabolism, flowering and Asterid evolution.</title>
        <authorList>
            <person name="Badouin H."/>
            <person name="Gouzy J."/>
            <person name="Grassa C.J."/>
            <person name="Murat F."/>
            <person name="Staton S.E."/>
            <person name="Cottret L."/>
            <person name="Lelandais-Briere C."/>
            <person name="Owens G.L."/>
            <person name="Carrere S."/>
            <person name="Mayjonade B."/>
            <person name="Legrand L."/>
            <person name="Gill N."/>
            <person name="Kane N.C."/>
            <person name="Bowers J.E."/>
            <person name="Hubner S."/>
            <person name="Bellec A."/>
            <person name="Berard A."/>
            <person name="Berges H."/>
            <person name="Blanchet N."/>
            <person name="Boniface M.C."/>
            <person name="Brunel D."/>
            <person name="Catrice O."/>
            <person name="Chaidir N."/>
            <person name="Claudel C."/>
            <person name="Donnadieu C."/>
            <person name="Faraut T."/>
            <person name="Fievet G."/>
            <person name="Helmstetter N."/>
            <person name="King M."/>
            <person name="Knapp S.J."/>
            <person name="Lai Z."/>
            <person name="Le Paslier M.C."/>
            <person name="Lippi Y."/>
            <person name="Lorenzon L."/>
            <person name="Mandel J.R."/>
            <person name="Marage G."/>
            <person name="Marchand G."/>
            <person name="Marquand E."/>
            <person name="Bret-Mestries E."/>
            <person name="Morien E."/>
            <person name="Nambeesan S."/>
            <person name="Nguyen T."/>
            <person name="Pegot-Espagnet P."/>
            <person name="Pouilly N."/>
            <person name="Raftis F."/>
            <person name="Sallet E."/>
            <person name="Schiex T."/>
            <person name="Thomas J."/>
            <person name="Vandecasteele C."/>
            <person name="Vares D."/>
            <person name="Vear F."/>
            <person name="Vautrin S."/>
            <person name="Crespi M."/>
            <person name="Mangin B."/>
            <person name="Burke J.M."/>
            <person name="Salse J."/>
            <person name="Munos S."/>
            <person name="Vincourt P."/>
            <person name="Rieseberg L.H."/>
            <person name="Langlade N.B."/>
        </authorList>
    </citation>
    <scope>NUCLEOTIDE SEQUENCE</scope>
    <source>
        <tissue evidence="2">Leaves</tissue>
    </source>
</reference>
<feature type="transmembrane region" description="Helical" evidence="1">
    <location>
        <begin position="39"/>
        <end position="66"/>
    </location>
</feature>
<dbReference type="EMBL" id="MNCJ02000319">
    <property type="protein sequence ID" value="KAF5808763.1"/>
    <property type="molecule type" value="Genomic_DNA"/>
</dbReference>
<name>A0A9K3NRF5_HELAN</name>
<keyword evidence="3" id="KW-1185">Reference proteome</keyword>
<dbReference type="Proteomes" id="UP000215914">
    <property type="component" value="Unassembled WGS sequence"/>
</dbReference>
<dbReference type="Gramene" id="mRNA:HanXRQr2_Chr04g0149251">
    <property type="protein sequence ID" value="mRNA:HanXRQr2_Chr04g0149251"/>
    <property type="gene ID" value="HanXRQr2_Chr04g0149251"/>
</dbReference>
<accession>A0A9K3NRF5</accession>
<reference evidence="2" key="2">
    <citation type="submission" date="2020-06" db="EMBL/GenBank/DDBJ databases">
        <title>Helianthus annuus Genome sequencing and assembly Release 2.</title>
        <authorList>
            <person name="Gouzy J."/>
            <person name="Langlade N."/>
            <person name="Munos S."/>
        </authorList>
    </citation>
    <scope>NUCLEOTIDE SEQUENCE</scope>
    <source>
        <tissue evidence="2">Leaves</tissue>
    </source>
</reference>
<evidence type="ECO:0000256" key="1">
    <source>
        <dbReference type="SAM" id="Phobius"/>
    </source>
</evidence>
<dbReference type="AlphaFoldDB" id="A0A9K3NRF5"/>
<keyword evidence="1" id="KW-0472">Membrane</keyword>
<sequence length="67" mass="7290">MVCFGATSLGMIPVFSFLSNFVFFVCFGSNRLEGCGLEFQICCAFLLLMKTLLALSFCLCICRLGAA</sequence>
<organism evidence="2 3">
    <name type="scientific">Helianthus annuus</name>
    <name type="common">Common sunflower</name>
    <dbReference type="NCBI Taxonomy" id="4232"/>
    <lineage>
        <taxon>Eukaryota</taxon>
        <taxon>Viridiplantae</taxon>
        <taxon>Streptophyta</taxon>
        <taxon>Embryophyta</taxon>
        <taxon>Tracheophyta</taxon>
        <taxon>Spermatophyta</taxon>
        <taxon>Magnoliopsida</taxon>
        <taxon>eudicotyledons</taxon>
        <taxon>Gunneridae</taxon>
        <taxon>Pentapetalae</taxon>
        <taxon>asterids</taxon>
        <taxon>campanulids</taxon>
        <taxon>Asterales</taxon>
        <taxon>Asteraceae</taxon>
        <taxon>Asteroideae</taxon>
        <taxon>Heliantheae alliance</taxon>
        <taxon>Heliantheae</taxon>
        <taxon>Helianthus</taxon>
    </lineage>
</organism>
<feature type="transmembrane region" description="Helical" evidence="1">
    <location>
        <begin position="6"/>
        <end position="27"/>
    </location>
</feature>